<reference evidence="2 3" key="1">
    <citation type="submission" date="2019-03" db="EMBL/GenBank/DDBJ databases">
        <title>Genomic Encyclopedia of Type Strains, Phase IV (KMG-IV): sequencing the most valuable type-strain genomes for metagenomic binning, comparative biology and taxonomic classification.</title>
        <authorList>
            <person name="Goeker M."/>
        </authorList>
    </citation>
    <scope>NUCLEOTIDE SEQUENCE [LARGE SCALE GENOMIC DNA]</scope>
    <source>
        <strain evidence="2 3">DSM 44496</strain>
    </source>
</reference>
<name>A0A4R6P5P4_NOCIG</name>
<evidence type="ECO:0000313" key="2">
    <source>
        <dbReference type="EMBL" id="TDP32881.1"/>
    </source>
</evidence>
<dbReference type="RefSeq" id="WP_067489985.1">
    <property type="nucleotide sequence ID" value="NZ_SNXK01000005.1"/>
</dbReference>
<keyword evidence="1" id="KW-0472">Membrane</keyword>
<organism evidence="2 3">
    <name type="scientific">Nocardia ignorata</name>
    <dbReference type="NCBI Taxonomy" id="145285"/>
    <lineage>
        <taxon>Bacteria</taxon>
        <taxon>Bacillati</taxon>
        <taxon>Actinomycetota</taxon>
        <taxon>Actinomycetes</taxon>
        <taxon>Mycobacteriales</taxon>
        <taxon>Nocardiaceae</taxon>
        <taxon>Nocardia</taxon>
    </lineage>
</organism>
<gene>
    <name evidence="2" type="ORF">DFR75_105119</name>
</gene>
<keyword evidence="3" id="KW-1185">Reference proteome</keyword>
<sequence length="163" mass="17389">MIAAAARSASFELVAVPLAFTRVRTRVRVARRMLREPVGAHGVSLPRCLVHSVLSAGVGVVGWFLVLLSVLVLVRGLAYPLLVGDGYRNAWGGPTLAGAWAVHALLAVLLAPLFLAVVAALGRLQVRLIHTVLGGHRSWWPVPLAVLLTAAGTLFFIAWSHQI</sequence>
<keyword evidence="1" id="KW-1133">Transmembrane helix</keyword>
<evidence type="ECO:0000256" key="1">
    <source>
        <dbReference type="SAM" id="Phobius"/>
    </source>
</evidence>
<dbReference type="Proteomes" id="UP000295087">
    <property type="component" value="Unassembled WGS sequence"/>
</dbReference>
<accession>A0A4R6P5P4</accession>
<protein>
    <submittedName>
        <fullName evidence="2">Uncharacterized protein</fullName>
    </submittedName>
</protein>
<keyword evidence="1" id="KW-0812">Transmembrane</keyword>
<feature type="transmembrane region" description="Helical" evidence="1">
    <location>
        <begin position="53"/>
        <end position="78"/>
    </location>
</feature>
<feature type="transmembrane region" description="Helical" evidence="1">
    <location>
        <begin position="98"/>
        <end position="121"/>
    </location>
</feature>
<evidence type="ECO:0000313" key="3">
    <source>
        <dbReference type="Proteomes" id="UP000295087"/>
    </source>
</evidence>
<comment type="caution">
    <text evidence="2">The sequence shown here is derived from an EMBL/GenBank/DDBJ whole genome shotgun (WGS) entry which is preliminary data.</text>
</comment>
<dbReference type="AlphaFoldDB" id="A0A4R6P5P4"/>
<dbReference type="EMBL" id="SNXK01000005">
    <property type="protein sequence ID" value="TDP32881.1"/>
    <property type="molecule type" value="Genomic_DNA"/>
</dbReference>
<feature type="transmembrane region" description="Helical" evidence="1">
    <location>
        <begin position="142"/>
        <end position="161"/>
    </location>
</feature>
<proteinExistence type="predicted"/>